<evidence type="ECO:0000256" key="11">
    <source>
        <dbReference type="ARBA" id="ARBA00023239"/>
    </source>
</evidence>
<evidence type="ECO:0000259" key="16">
    <source>
        <dbReference type="PROSITE" id="PS51066"/>
    </source>
</evidence>
<evidence type="ECO:0000256" key="3">
    <source>
        <dbReference type="ARBA" id="ARBA00011245"/>
    </source>
</evidence>
<dbReference type="GO" id="GO:0008270">
    <property type="term" value="F:zinc ion binding"/>
    <property type="evidence" value="ECO:0007669"/>
    <property type="project" value="UniProtKB-UniRule"/>
</dbReference>
<feature type="active site" description="Proton donor" evidence="15">
    <location>
        <position position="15"/>
    </location>
</feature>
<protein>
    <recommendedName>
        <fullName evidence="15">Formamidopyrimidine-DNA glycosylase</fullName>
        <shortName evidence="15">Fapy-DNA glycosylase</shortName>
        <ecNumber evidence="15">3.2.2.23</ecNumber>
    </recommendedName>
    <alternativeName>
        <fullName evidence="15">DNA-(apurinic or apyrimidinic site) lyase MutM</fullName>
        <shortName evidence="15">AP lyase MutM</shortName>
        <ecNumber evidence="15">4.2.99.18</ecNumber>
    </alternativeName>
</protein>
<accession>U3A5F0</accession>
<evidence type="ECO:0000256" key="4">
    <source>
        <dbReference type="ARBA" id="ARBA00022723"/>
    </source>
</evidence>
<evidence type="ECO:0000256" key="14">
    <source>
        <dbReference type="ARBA" id="ARBA00044632"/>
    </source>
</evidence>
<dbReference type="InterPro" id="IPR015886">
    <property type="entry name" value="H2TH_FPG"/>
</dbReference>
<dbReference type="Gene3D" id="3.20.190.10">
    <property type="entry name" value="MutM-like, N-terminal"/>
    <property type="match status" value="1"/>
</dbReference>
<dbReference type="EC" id="3.2.2.23" evidence="15"/>
<evidence type="ECO:0000259" key="17">
    <source>
        <dbReference type="PROSITE" id="PS51068"/>
    </source>
</evidence>
<comment type="caution">
    <text evidence="18">The sequence shown here is derived from an EMBL/GenBank/DDBJ whole genome shotgun (WGS) entry which is preliminary data.</text>
</comment>
<comment type="cofactor">
    <cofactor evidence="15">
        <name>Zn(2+)</name>
        <dbReference type="ChEBI" id="CHEBI:29105"/>
    </cofactor>
    <text evidence="15">Binds 1 zinc ion per subunit.</text>
</comment>
<dbReference type="PANTHER" id="PTHR22993">
    <property type="entry name" value="FORMAMIDOPYRIMIDINE-DNA GLYCOSYLASE"/>
    <property type="match status" value="1"/>
</dbReference>
<proteinExistence type="inferred from homology"/>
<keyword evidence="19" id="KW-1185">Reference proteome</keyword>
<keyword evidence="4 15" id="KW-0479">Metal-binding</keyword>
<keyword evidence="7 15" id="KW-0378">Hydrolase</keyword>
<dbReference type="NCBIfam" id="TIGR00577">
    <property type="entry name" value="fpg"/>
    <property type="match status" value="1"/>
</dbReference>
<evidence type="ECO:0000313" key="19">
    <source>
        <dbReference type="Proteomes" id="UP000016567"/>
    </source>
</evidence>
<dbReference type="SUPFAM" id="SSF46946">
    <property type="entry name" value="S13-like H2TH domain"/>
    <property type="match status" value="1"/>
</dbReference>
<comment type="catalytic activity">
    <reaction evidence="1 15">
        <text>Hydrolysis of DNA containing ring-opened 7-methylguanine residues, releasing 2,6-diamino-4-hydroxy-5-(N-methyl)formamidopyrimidine.</text>
        <dbReference type="EC" id="3.2.2.23"/>
    </reaction>
</comment>
<dbReference type="SUPFAM" id="SSF57716">
    <property type="entry name" value="Glucocorticoid receptor-like (DNA-binding domain)"/>
    <property type="match status" value="1"/>
</dbReference>
<feature type="binding site" evidence="15">
    <location>
        <position position="162"/>
    </location>
    <ligand>
        <name>DNA</name>
        <dbReference type="ChEBI" id="CHEBI:16991"/>
    </ligand>
</feature>
<dbReference type="Proteomes" id="UP000016567">
    <property type="component" value="Unassembled WGS sequence"/>
</dbReference>
<feature type="active site" description="Proton donor; for beta-elimination activity" evidence="15">
    <location>
        <position position="69"/>
    </location>
</feature>
<dbReference type="InterPro" id="IPR015887">
    <property type="entry name" value="DNA_glyclase_Znf_dom_DNA_BS"/>
</dbReference>
<dbReference type="Pfam" id="PF06827">
    <property type="entry name" value="zf-FPG_IleRS"/>
    <property type="match status" value="1"/>
</dbReference>
<evidence type="ECO:0000256" key="6">
    <source>
        <dbReference type="ARBA" id="ARBA00022771"/>
    </source>
</evidence>
<comment type="function">
    <text evidence="15">Involved in base excision repair of DNA damaged by oxidation or by mutagenic agents. Acts as DNA glycosylase that recognizes and removes damaged bases. Has a preference for oxidized purines, such as 7,8-dihydro-8-oxoguanine (8-oxoG). Has AP (apurinic/apyrimidinic) lyase activity and introduces nicks in the DNA strand. Cleaves the DNA backbone by beta-delta elimination to generate a single-strand break at the site of the removed base with both 3'- and 5'-phosphates.</text>
</comment>
<feature type="active site" description="Schiff-base intermediate with DNA" evidence="15">
    <location>
        <position position="14"/>
    </location>
</feature>
<keyword evidence="12 15" id="KW-0511">Multifunctional enzyme</keyword>
<sequence length="281" mass="31666">MSNESNESEEKLMPELPEVEVSRMGISPHMVGQTIKAFVFRTPKLRWDIPPELKRLEGQVIRNISRRAKYLLIETDQGTAIVHLGMSGSLRVLDADFPAAKHDHVDLKLTNGKILRYNDPRRFGAWLWSAPNESHSVLGHMGPEPLTEEFNAEYMIDKAKSKRVAVKQFIMDNKAVVGVGNIYANESLFKSRIHPTRPAGSLNNKEWQRLVDNIKSTLETAIQQGGTTLKDFAQADGKPGYFAQELLVYGKAGEPCPECGEIIQEQKLGQRNTFFCEQCQQ</sequence>
<dbReference type="PROSITE" id="PS51068">
    <property type="entry name" value="FPG_CAT"/>
    <property type="match status" value="1"/>
</dbReference>
<dbReference type="GO" id="GO:0140078">
    <property type="term" value="F:class I DNA-(apurinic or apyrimidinic site) endonuclease activity"/>
    <property type="evidence" value="ECO:0007669"/>
    <property type="project" value="UniProtKB-EC"/>
</dbReference>
<dbReference type="SUPFAM" id="SSF81624">
    <property type="entry name" value="N-terminal domain of MutM-like DNA repair proteins"/>
    <property type="match status" value="1"/>
</dbReference>
<gene>
    <name evidence="15 18" type="primary">mutM</name>
    <name evidence="15" type="synonym">fpg</name>
    <name evidence="18" type="ORF">VAZ01S_022_00240</name>
</gene>
<evidence type="ECO:0000256" key="9">
    <source>
        <dbReference type="ARBA" id="ARBA00023125"/>
    </source>
</evidence>
<dbReference type="InterPro" id="IPR012319">
    <property type="entry name" value="FPG_cat"/>
</dbReference>
<dbReference type="InterPro" id="IPR035937">
    <property type="entry name" value="FPG_N"/>
</dbReference>
<evidence type="ECO:0000256" key="8">
    <source>
        <dbReference type="ARBA" id="ARBA00022833"/>
    </source>
</evidence>
<dbReference type="Gene3D" id="1.10.8.50">
    <property type="match status" value="1"/>
</dbReference>
<evidence type="ECO:0000313" key="18">
    <source>
        <dbReference type="EMBL" id="GAD75231.1"/>
    </source>
</evidence>
<dbReference type="eggNOG" id="COG0266">
    <property type="taxonomic scope" value="Bacteria"/>
</dbReference>
<dbReference type="GO" id="GO:0003684">
    <property type="term" value="F:damaged DNA binding"/>
    <property type="evidence" value="ECO:0007669"/>
    <property type="project" value="InterPro"/>
</dbReference>
<keyword evidence="13 15" id="KW-0326">Glycosidase</keyword>
<dbReference type="EC" id="4.2.99.18" evidence="15"/>
<feature type="domain" description="FPG-type" evidence="16">
    <location>
        <begin position="247"/>
        <end position="281"/>
    </location>
</feature>
<dbReference type="Pfam" id="PF01149">
    <property type="entry name" value="Fapy_DNA_glyco"/>
    <property type="match status" value="1"/>
</dbReference>
<evidence type="ECO:0000256" key="12">
    <source>
        <dbReference type="ARBA" id="ARBA00023268"/>
    </source>
</evidence>
<organism evidence="18 19">
    <name type="scientific">Vibrio azureus NBRC 104587</name>
    <dbReference type="NCBI Taxonomy" id="1219077"/>
    <lineage>
        <taxon>Bacteria</taxon>
        <taxon>Pseudomonadati</taxon>
        <taxon>Pseudomonadota</taxon>
        <taxon>Gammaproteobacteria</taxon>
        <taxon>Vibrionales</taxon>
        <taxon>Vibrionaceae</taxon>
        <taxon>Vibrio</taxon>
    </lineage>
</organism>
<name>U3A5F0_9VIBR</name>
<keyword evidence="9 15" id="KW-0238">DNA-binding</keyword>
<evidence type="ECO:0000256" key="13">
    <source>
        <dbReference type="ARBA" id="ARBA00023295"/>
    </source>
</evidence>
<keyword evidence="6 15" id="KW-0863">Zinc-finger</keyword>
<comment type="catalytic activity">
    <reaction evidence="14 15">
        <text>2'-deoxyribonucleotide-(2'-deoxyribose 5'-phosphate)-2'-deoxyribonucleotide-DNA = a 3'-end 2'-deoxyribonucleotide-(2,3-dehydro-2,3-deoxyribose 5'-phosphate)-DNA + a 5'-end 5'-phospho-2'-deoxyribonucleoside-DNA + H(+)</text>
        <dbReference type="Rhea" id="RHEA:66592"/>
        <dbReference type="Rhea" id="RHEA-COMP:13180"/>
        <dbReference type="Rhea" id="RHEA-COMP:16897"/>
        <dbReference type="Rhea" id="RHEA-COMP:17067"/>
        <dbReference type="ChEBI" id="CHEBI:15378"/>
        <dbReference type="ChEBI" id="CHEBI:136412"/>
        <dbReference type="ChEBI" id="CHEBI:157695"/>
        <dbReference type="ChEBI" id="CHEBI:167181"/>
        <dbReference type="EC" id="4.2.99.18"/>
    </reaction>
</comment>
<feature type="binding site" evidence="15">
    <location>
        <position position="121"/>
    </location>
    <ligand>
        <name>DNA</name>
        <dbReference type="ChEBI" id="CHEBI:16991"/>
    </ligand>
</feature>
<evidence type="ECO:0000256" key="5">
    <source>
        <dbReference type="ARBA" id="ARBA00022763"/>
    </source>
</evidence>
<dbReference type="Pfam" id="PF06831">
    <property type="entry name" value="H2TH"/>
    <property type="match status" value="1"/>
</dbReference>
<dbReference type="EMBL" id="BATL01000022">
    <property type="protein sequence ID" value="GAD75231.1"/>
    <property type="molecule type" value="Genomic_DNA"/>
</dbReference>
<dbReference type="InterPro" id="IPR010979">
    <property type="entry name" value="Ribosomal_uS13-like_H2TH"/>
</dbReference>
<keyword evidence="11 15" id="KW-0456">Lyase</keyword>
<dbReference type="PANTHER" id="PTHR22993:SF9">
    <property type="entry name" value="FORMAMIDOPYRIMIDINE-DNA GLYCOSYLASE"/>
    <property type="match status" value="1"/>
</dbReference>
<keyword evidence="8 15" id="KW-0862">Zinc</keyword>
<dbReference type="PROSITE" id="PS01242">
    <property type="entry name" value="ZF_FPG_1"/>
    <property type="match status" value="1"/>
</dbReference>
<dbReference type="SMART" id="SM00898">
    <property type="entry name" value="Fapy_DNA_glyco"/>
    <property type="match status" value="1"/>
</dbReference>
<dbReference type="NCBIfam" id="NF002211">
    <property type="entry name" value="PRK01103.1"/>
    <property type="match status" value="1"/>
</dbReference>
<evidence type="ECO:0000256" key="2">
    <source>
        <dbReference type="ARBA" id="ARBA00009409"/>
    </source>
</evidence>
<dbReference type="InterPro" id="IPR020629">
    <property type="entry name" value="FPG_Glyclase"/>
</dbReference>
<evidence type="ECO:0000256" key="10">
    <source>
        <dbReference type="ARBA" id="ARBA00023204"/>
    </source>
</evidence>
<dbReference type="InterPro" id="IPR000214">
    <property type="entry name" value="Znf_DNA_glyclase/AP_lyase"/>
</dbReference>
<dbReference type="SMART" id="SM01232">
    <property type="entry name" value="H2TH"/>
    <property type="match status" value="1"/>
</dbReference>
<dbReference type="CDD" id="cd08966">
    <property type="entry name" value="EcFpg-like_N"/>
    <property type="match status" value="1"/>
</dbReference>
<dbReference type="FunFam" id="1.10.8.50:FF:000003">
    <property type="entry name" value="Formamidopyrimidine-DNA glycosylase"/>
    <property type="match status" value="1"/>
</dbReference>
<evidence type="ECO:0000256" key="7">
    <source>
        <dbReference type="ARBA" id="ARBA00022801"/>
    </source>
</evidence>
<keyword evidence="5 15" id="KW-0227">DNA damage</keyword>
<dbReference type="PROSITE" id="PS51066">
    <property type="entry name" value="ZF_FPG_2"/>
    <property type="match status" value="1"/>
</dbReference>
<dbReference type="GO" id="GO:0034039">
    <property type="term" value="F:8-oxo-7,8-dihydroguanine DNA N-glycosylase activity"/>
    <property type="evidence" value="ECO:0007669"/>
    <property type="project" value="TreeGrafter"/>
</dbReference>
<comment type="similarity">
    <text evidence="2 15">Belongs to the FPG family.</text>
</comment>
<dbReference type="AlphaFoldDB" id="U3A5F0"/>
<feature type="domain" description="Formamidopyrimidine-DNA glycosylase catalytic" evidence="17">
    <location>
        <begin position="14"/>
        <end position="124"/>
    </location>
</feature>
<reference evidence="18 19" key="1">
    <citation type="submission" date="2013-09" db="EMBL/GenBank/DDBJ databases">
        <title>Whole genome shotgun sequence of Vibrio azureus NBRC 104587.</title>
        <authorList>
            <person name="Isaki S."/>
            <person name="Hosoyama A."/>
            <person name="Numata M."/>
            <person name="Hashimoto M."/>
            <person name="Hosoyama Y."/>
            <person name="Tsuchikane K."/>
            <person name="Noguchi M."/>
            <person name="Hirakata S."/>
            <person name="Ichikawa N."/>
            <person name="Ohji S."/>
            <person name="Yamazoe A."/>
            <person name="Fujita N."/>
        </authorList>
    </citation>
    <scope>NUCLEOTIDE SEQUENCE [LARGE SCALE GENOMIC DNA]</scope>
    <source>
        <strain evidence="18 19">NBRC 104587</strain>
    </source>
</reference>
<dbReference type="FunFam" id="3.20.190.10:FF:000001">
    <property type="entry name" value="Formamidopyrimidine-DNA glycosylase"/>
    <property type="match status" value="1"/>
</dbReference>
<evidence type="ECO:0000256" key="1">
    <source>
        <dbReference type="ARBA" id="ARBA00001668"/>
    </source>
</evidence>
<dbReference type="HAMAP" id="MF_00103">
    <property type="entry name" value="Fapy_DNA_glycosyl"/>
    <property type="match status" value="1"/>
</dbReference>
<dbReference type="GO" id="GO:0006284">
    <property type="term" value="P:base-excision repair"/>
    <property type="evidence" value="ECO:0007669"/>
    <property type="project" value="InterPro"/>
</dbReference>
<evidence type="ECO:0000256" key="15">
    <source>
        <dbReference type="HAMAP-Rule" id="MF_00103"/>
    </source>
</evidence>
<feature type="active site" description="Proton donor; for delta-elimination activity" evidence="15">
    <location>
        <position position="271"/>
    </location>
</feature>
<keyword evidence="10 15" id="KW-0234">DNA repair</keyword>
<comment type="subunit">
    <text evidence="3 15">Monomer.</text>
</comment>
<dbReference type="InterPro" id="IPR010663">
    <property type="entry name" value="Znf_FPG/IleRS"/>
</dbReference>
<feature type="binding site" evidence="15">
    <location>
        <position position="102"/>
    </location>
    <ligand>
        <name>DNA</name>
        <dbReference type="ChEBI" id="CHEBI:16991"/>
    </ligand>
</feature>
<dbReference type="STRING" id="1219077.VAZ01S_022_00240"/>